<dbReference type="InterPro" id="IPR015943">
    <property type="entry name" value="WD40/YVTN_repeat-like_dom_sf"/>
</dbReference>
<evidence type="ECO:0000313" key="1">
    <source>
        <dbReference type="EMBL" id="MCT2582715.1"/>
    </source>
</evidence>
<comment type="caution">
    <text evidence="1">The sequence shown here is derived from an EMBL/GenBank/DDBJ whole genome shotgun (WGS) entry which is preliminary data.</text>
</comment>
<proteinExistence type="predicted"/>
<dbReference type="InterPro" id="IPR007788">
    <property type="entry name" value="QCT"/>
</dbReference>
<accession>A0ABT2J5E6</accession>
<dbReference type="InterPro" id="IPR011044">
    <property type="entry name" value="Quino_amine_DH_bsu"/>
</dbReference>
<name>A0ABT2J5E6_9PSEU</name>
<dbReference type="SUPFAM" id="SSF50969">
    <property type="entry name" value="YVTN repeat-like/Quinoprotein amine dehydrogenase"/>
    <property type="match status" value="1"/>
</dbReference>
<dbReference type="Proteomes" id="UP001156441">
    <property type="component" value="Unassembled WGS sequence"/>
</dbReference>
<organism evidence="1 2">
    <name type="scientific">Actinophytocola gossypii</name>
    <dbReference type="NCBI Taxonomy" id="2812003"/>
    <lineage>
        <taxon>Bacteria</taxon>
        <taxon>Bacillati</taxon>
        <taxon>Actinomycetota</taxon>
        <taxon>Actinomycetes</taxon>
        <taxon>Pseudonocardiales</taxon>
        <taxon>Pseudonocardiaceae</taxon>
    </lineage>
</organism>
<sequence>MTLVALLLVTSCAATPRAETPPPAAADTLRPEVIEVRPHDPTAFTQGLELADGVLYEGTGLEGRSAIRALDPETGEVRRAEALPGDVFGEGITVVGDTIWQLTWRDGIAFRRDRATLAERDRVSYEGEGWGLCHDDTRLVMSDGTAELTFRDPDTFAETGSVEVRDEAGNPVQRLNELECVDGAVYANVWQTDRIVRIDPATGDVTATVDLTGLLPEEDSAGADVLNGIAAVPGTDRFLVTGKLWPKMFLVRFVTGDDG</sequence>
<keyword evidence="2" id="KW-1185">Reference proteome</keyword>
<gene>
    <name evidence="1" type="ORF">JT362_06210</name>
</gene>
<dbReference type="Pfam" id="PF05096">
    <property type="entry name" value="Glu_cyclase_2"/>
    <property type="match status" value="1"/>
</dbReference>
<evidence type="ECO:0000313" key="2">
    <source>
        <dbReference type="Proteomes" id="UP001156441"/>
    </source>
</evidence>
<dbReference type="PANTHER" id="PTHR31270">
    <property type="entry name" value="GLUTAMINYL-PEPTIDE CYCLOTRANSFERASE"/>
    <property type="match status" value="1"/>
</dbReference>
<dbReference type="EMBL" id="JAFFZE010000006">
    <property type="protein sequence ID" value="MCT2582715.1"/>
    <property type="molecule type" value="Genomic_DNA"/>
</dbReference>
<protein>
    <submittedName>
        <fullName evidence="1">Glutaminyl-peptide cyclotransferase</fullName>
    </submittedName>
</protein>
<reference evidence="1 2" key="1">
    <citation type="submission" date="2021-02" db="EMBL/GenBank/DDBJ databases">
        <title>Actinophytocola xerophila sp. nov., isolated from soil of cotton cropping field.</title>
        <authorList>
            <person name="Huang R."/>
            <person name="Chen X."/>
            <person name="Ge X."/>
            <person name="Liu W."/>
        </authorList>
    </citation>
    <scope>NUCLEOTIDE SEQUENCE [LARGE SCALE GENOMIC DNA]</scope>
    <source>
        <strain evidence="1 2">S1-96</strain>
    </source>
</reference>
<dbReference type="PANTHER" id="PTHR31270:SF1">
    <property type="entry name" value="GLUTAMINYL-PEPTIDE CYCLOTRANSFERASE"/>
    <property type="match status" value="1"/>
</dbReference>
<dbReference type="Gene3D" id="2.130.10.10">
    <property type="entry name" value="YVTN repeat-like/Quinoprotein amine dehydrogenase"/>
    <property type="match status" value="1"/>
</dbReference>